<dbReference type="InterPro" id="IPR001810">
    <property type="entry name" value="F-box_dom"/>
</dbReference>
<dbReference type="Pfam" id="PF24539">
    <property type="entry name" value="DUF7600"/>
    <property type="match status" value="1"/>
</dbReference>
<protein>
    <recommendedName>
        <fullName evidence="1">F-box domain-containing protein</fullName>
    </recommendedName>
</protein>
<accession>A0A0B7K1E7</accession>
<dbReference type="EMBL" id="CDPU01000021">
    <property type="protein sequence ID" value="CEO51014.1"/>
    <property type="molecule type" value="Genomic_DNA"/>
</dbReference>
<organism evidence="2">
    <name type="scientific">Bionectria ochroleuca</name>
    <name type="common">Gliocladium roseum</name>
    <dbReference type="NCBI Taxonomy" id="29856"/>
    <lineage>
        <taxon>Eukaryota</taxon>
        <taxon>Fungi</taxon>
        <taxon>Dikarya</taxon>
        <taxon>Ascomycota</taxon>
        <taxon>Pezizomycotina</taxon>
        <taxon>Sordariomycetes</taxon>
        <taxon>Hypocreomycetidae</taxon>
        <taxon>Hypocreales</taxon>
        <taxon>Bionectriaceae</taxon>
        <taxon>Clonostachys</taxon>
    </lineage>
</organism>
<sequence length="699" mass="79141">MARLAQTKCCIICGHEVFRPRPRDEAIPALAWRQRYRIVYQDIHHVTRLSGLASHRDSRGHSWYAPWDHDDTREYSGIANLPERESIRVMDYRSSSENHLRYGFPAHENCWILLQKVYSPTPVPYDMLFNVCKSLEGPEPDRILDWGHDYGGALLVTHGDRVEGRNVDDIRDTAGFFHRDPCSSDEIEGLLRQSSETPPSGAEVSLETSLLKDPLASLPSDVRFLVANLLPTADLNALRLASRAFYFIFHEQSYWALRFAPGGERDWLFEATGIAKSQKVDWRSLYKTTSQFERLPPRLRNRSRIWNLAKLIKDATPSSPIASVTRPSIFGPDCEFDVWAEVTSSQLDTTRSSEDRPKVELPRQKFQLPGPLEEIKAYFIRLGPSEFISGITFLMTSNRSRHIGYKSGSVRKLKLREDPIGFNIQLEYLGILSIQAVYSNGDISEWLGDGFCMPTTRRLVLHDRITAVEGVFDGCKLIKLSFSRHPPKTMEEEETMSKRKSSVFHSGIWYPEMPGITANLNEKHAMLPYDFYPTLKGEAVSGSRYLPLCFTRFGGRQILGSLSTIRGNLNTAFALTYESDDSSPLEESWPRGYGYRATEHPCFQIDGKGGERFVRAIFTIEGDLKPNEEPFIHGVLSSAILITDRGRECELCDYGQQYDGVFNTIELKLQPLETITGIYGVPGGMSLGIVSEKANDTPP</sequence>
<proteinExistence type="predicted"/>
<gene>
    <name evidence="2" type="ORF">BN869_000007072_1</name>
</gene>
<dbReference type="PROSITE" id="PS50181">
    <property type="entry name" value="FBOX"/>
    <property type="match status" value="1"/>
</dbReference>
<evidence type="ECO:0000313" key="2">
    <source>
        <dbReference type="EMBL" id="CEO51014.1"/>
    </source>
</evidence>
<dbReference type="InterPro" id="IPR036047">
    <property type="entry name" value="F-box-like_dom_sf"/>
</dbReference>
<name>A0A0B7K1E7_BIOOC</name>
<reference evidence="2" key="1">
    <citation type="submission" date="2015-01" db="EMBL/GenBank/DDBJ databases">
        <authorList>
            <person name="Durling Mikael"/>
        </authorList>
    </citation>
    <scope>NUCLEOTIDE SEQUENCE</scope>
</reference>
<dbReference type="InterPro" id="IPR056021">
    <property type="entry name" value="DUF7600"/>
</dbReference>
<dbReference type="SUPFAM" id="SSF81383">
    <property type="entry name" value="F-box domain"/>
    <property type="match status" value="1"/>
</dbReference>
<evidence type="ECO:0000259" key="1">
    <source>
        <dbReference type="PROSITE" id="PS50181"/>
    </source>
</evidence>
<dbReference type="AlphaFoldDB" id="A0A0B7K1E7"/>
<feature type="domain" description="F-box" evidence="1">
    <location>
        <begin position="212"/>
        <end position="258"/>
    </location>
</feature>